<evidence type="ECO:0000313" key="5">
    <source>
        <dbReference type="EMBL" id="UPL10001.1"/>
    </source>
</evidence>
<protein>
    <submittedName>
        <fullName evidence="5">ATP-binding cassette domain-containing protein</fullName>
    </submittedName>
</protein>
<evidence type="ECO:0000259" key="4">
    <source>
        <dbReference type="PROSITE" id="PS50893"/>
    </source>
</evidence>
<organism evidence="5 6">
    <name type="scientific">Microbacterium sufflavum</name>
    <dbReference type="NCBI Taxonomy" id="2851649"/>
    <lineage>
        <taxon>Bacteria</taxon>
        <taxon>Bacillati</taxon>
        <taxon>Actinomycetota</taxon>
        <taxon>Actinomycetes</taxon>
        <taxon>Micrococcales</taxon>
        <taxon>Microbacteriaceae</taxon>
        <taxon>Microbacterium</taxon>
    </lineage>
</organism>
<accession>A0ABY4IDR3</accession>
<feature type="domain" description="ABC transporter" evidence="4">
    <location>
        <begin position="5"/>
        <end position="243"/>
    </location>
</feature>
<keyword evidence="1" id="KW-0813">Transport</keyword>
<dbReference type="InterPro" id="IPR003593">
    <property type="entry name" value="AAA+_ATPase"/>
</dbReference>
<dbReference type="PANTHER" id="PTHR42781">
    <property type="entry name" value="SPERMIDINE/PUTRESCINE IMPORT ATP-BINDING PROTEIN POTA"/>
    <property type="match status" value="1"/>
</dbReference>
<dbReference type="EMBL" id="CP078076">
    <property type="protein sequence ID" value="UPL10001.1"/>
    <property type="molecule type" value="Genomic_DNA"/>
</dbReference>
<dbReference type="InterPro" id="IPR050093">
    <property type="entry name" value="ABC_SmlMolc_Importer"/>
</dbReference>
<dbReference type="SMART" id="SM00382">
    <property type="entry name" value="AAA"/>
    <property type="match status" value="1"/>
</dbReference>
<dbReference type="InterPro" id="IPR027417">
    <property type="entry name" value="P-loop_NTPase"/>
</dbReference>
<dbReference type="Pfam" id="PF00005">
    <property type="entry name" value="ABC_tran"/>
    <property type="match status" value="1"/>
</dbReference>
<dbReference type="InterPro" id="IPR017871">
    <property type="entry name" value="ABC_transporter-like_CS"/>
</dbReference>
<dbReference type="GO" id="GO:0005524">
    <property type="term" value="F:ATP binding"/>
    <property type="evidence" value="ECO:0007669"/>
    <property type="project" value="UniProtKB-KW"/>
</dbReference>
<evidence type="ECO:0000256" key="1">
    <source>
        <dbReference type="ARBA" id="ARBA00022448"/>
    </source>
</evidence>
<evidence type="ECO:0000256" key="2">
    <source>
        <dbReference type="ARBA" id="ARBA00022741"/>
    </source>
</evidence>
<dbReference type="Proteomes" id="UP000831467">
    <property type="component" value="Chromosome"/>
</dbReference>
<dbReference type="PROSITE" id="PS50893">
    <property type="entry name" value="ABC_TRANSPORTER_2"/>
    <property type="match status" value="1"/>
</dbReference>
<dbReference type="Gene3D" id="3.40.50.300">
    <property type="entry name" value="P-loop containing nucleotide triphosphate hydrolases"/>
    <property type="match status" value="1"/>
</dbReference>
<keyword evidence="6" id="KW-1185">Reference proteome</keyword>
<evidence type="ECO:0000256" key="3">
    <source>
        <dbReference type="ARBA" id="ARBA00022840"/>
    </source>
</evidence>
<dbReference type="SUPFAM" id="SSF52540">
    <property type="entry name" value="P-loop containing nucleoside triphosphate hydrolases"/>
    <property type="match status" value="1"/>
</dbReference>
<gene>
    <name evidence="5" type="ORF">KV394_02255</name>
</gene>
<reference evidence="5 6" key="1">
    <citation type="submission" date="2021-06" db="EMBL/GenBank/DDBJ databases">
        <title>Genome-based taxonomic framework of Microbacterium strains isolated from marine environment, the description of four new species and reclassification of four preexisting species.</title>
        <authorList>
            <person name="Lee S.D."/>
            <person name="Kim S.-M."/>
            <person name="Byeon Y.-S."/>
            <person name="Yang H.L."/>
            <person name="Kim I.S."/>
        </authorList>
    </citation>
    <scope>NUCLEOTIDE SEQUENCE [LARGE SCALE GENOMIC DNA]</scope>
    <source>
        <strain evidence="5 6">SSW1-51</strain>
    </source>
</reference>
<name>A0ABY4IDR3_9MICO</name>
<proteinExistence type="predicted"/>
<keyword evidence="2" id="KW-0547">Nucleotide-binding</keyword>
<dbReference type="PROSITE" id="PS00211">
    <property type="entry name" value="ABC_TRANSPORTER_1"/>
    <property type="match status" value="1"/>
</dbReference>
<evidence type="ECO:0000313" key="6">
    <source>
        <dbReference type="Proteomes" id="UP000831467"/>
    </source>
</evidence>
<sequence>MTAGAHAGRLDARVVVHRAHLDVALGVAAGECVAIMGPSGAGKTTILSAIAGLLRIDDGHVDLDGARLSGAAPRAARAVHVPPSRRAVGLLGQDALLFPHLTAAENIAFAARAAGSNRTAASETADAWMTRIGLDGLGPRRPHELSGGQRQRVALARALAARPRLLLLDEPFTSLDVEAAAQLRAVMHEQRGSTTTVLVTHGIVDAQSLATRLVIVQDGRVVQDGPVADVLSVPASSFVAAVAESAR</sequence>
<dbReference type="InterPro" id="IPR003439">
    <property type="entry name" value="ABC_transporter-like_ATP-bd"/>
</dbReference>
<keyword evidence="3 5" id="KW-0067">ATP-binding</keyword>
<dbReference type="PANTHER" id="PTHR42781:SF4">
    <property type="entry name" value="SPERMIDINE_PUTRESCINE IMPORT ATP-BINDING PROTEIN POTA"/>
    <property type="match status" value="1"/>
</dbReference>